<reference evidence="2 3" key="1">
    <citation type="submission" date="2017-12" db="EMBL/GenBank/DDBJ databases">
        <title>Sequencing, de novo assembly and annotation of complete genome of a new Thraustochytrid species, strain FCC1311.</title>
        <authorList>
            <person name="Sedici K."/>
            <person name="Godart F."/>
            <person name="Aiese Cigliano R."/>
            <person name="Sanseverino W."/>
            <person name="Barakat M."/>
            <person name="Ortet P."/>
            <person name="Marechal E."/>
            <person name="Cagnac O."/>
            <person name="Amato A."/>
        </authorList>
    </citation>
    <scope>NUCLEOTIDE SEQUENCE [LARGE SCALE GENOMIC DNA]</scope>
</reference>
<dbReference type="PANTHER" id="PTHR38130">
    <property type="entry name" value="EF-HAND DOMAIN-CONTAINING PROTEIN"/>
    <property type="match status" value="1"/>
</dbReference>
<feature type="region of interest" description="Disordered" evidence="1">
    <location>
        <begin position="245"/>
        <end position="268"/>
    </location>
</feature>
<evidence type="ECO:0000313" key="2">
    <source>
        <dbReference type="EMBL" id="GBG25179.1"/>
    </source>
</evidence>
<dbReference type="EMBL" id="BEYU01000012">
    <property type="protein sequence ID" value="GBG25179.1"/>
    <property type="molecule type" value="Genomic_DNA"/>
</dbReference>
<comment type="caution">
    <text evidence="2">The sequence shown here is derived from an EMBL/GenBank/DDBJ whole genome shotgun (WGS) entry which is preliminary data.</text>
</comment>
<evidence type="ECO:0000256" key="1">
    <source>
        <dbReference type="SAM" id="MobiDB-lite"/>
    </source>
</evidence>
<dbReference type="AlphaFoldDB" id="A0A2R5G4E5"/>
<feature type="region of interest" description="Disordered" evidence="1">
    <location>
        <begin position="190"/>
        <end position="209"/>
    </location>
</feature>
<proteinExistence type="predicted"/>
<protein>
    <submittedName>
        <fullName evidence="2">Uncharacterized protein</fullName>
    </submittedName>
</protein>
<accession>A0A2R5G4E5</accession>
<feature type="region of interest" description="Disordered" evidence="1">
    <location>
        <begin position="1"/>
        <end position="62"/>
    </location>
</feature>
<dbReference type="OrthoDB" id="10248735at2759"/>
<dbReference type="InParanoid" id="A0A2R5G4E5"/>
<gene>
    <name evidence="2" type="ORF">FCC1311_013962</name>
</gene>
<keyword evidence="3" id="KW-1185">Reference proteome</keyword>
<feature type="region of interest" description="Disordered" evidence="1">
    <location>
        <begin position="101"/>
        <end position="125"/>
    </location>
</feature>
<sequence length="480" mass="53094">MPRETNDVSDIEGAAPAQRWTRWEKPNLFTTRDIEGAQPKKLHVKRNNKPDSSSTADIDDAKPRIKVFRTKRVVNPLNPEYELPQAKLAPMQEPRFLRDSMDVSDLPGARPKTYGGRRPGHEQDALRTTDIPGATQATSFMAYKSLQRREITRYALDVQDIVSKRKRTNRTTDPLRPVYFVNNLRIMDSPRSRPRSSIVSSRKASGRALRTEDIPGAQAGSALNKERLQRELILKEEIAGSHADSLQRGLVTKRPPTNPLQPTYRGLDGETVRCSTAPAKWGRRPAPDAAAVARASLRDEELRRPSTQEGLSSMIESVFAMPRPATACGTTGSSSQIMLLQQQQQQQEHQHGSSKKLLTQSTAQMIPVDMSDAAVTISLQRKVVLKDARVEDDAAAAAAATVAAAAAARAQMQGSGFVKIRAGTPRVKPLARLQRRDFSEAVRVQRSVAQERAAVANLPDTLSASSCLFPNRTRVRKQHK</sequence>
<name>A0A2R5G4E5_9STRA</name>
<dbReference type="PANTHER" id="PTHR38130:SF1">
    <property type="entry name" value="EF-HAND DOMAIN-CONTAINING PROTEIN"/>
    <property type="match status" value="1"/>
</dbReference>
<organism evidence="2 3">
    <name type="scientific">Hondaea fermentalgiana</name>
    <dbReference type="NCBI Taxonomy" id="2315210"/>
    <lineage>
        <taxon>Eukaryota</taxon>
        <taxon>Sar</taxon>
        <taxon>Stramenopiles</taxon>
        <taxon>Bigyra</taxon>
        <taxon>Labyrinthulomycetes</taxon>
        <taxon>Thraustochytrida</taxon>
        <taxon>Thraustochytriidae</taxon>
        <taxon>Hondaea</taxon>
    </lineage>
</organism>
<evidence type="ECO:0000313" key="3">
    <source>
        <dbReference type="Proteomes" id="UP000241890"/>
    </source>
</evidence>
<dbReference type="Proteomes" id="UP000241890">
    <property type="component" value="Unassembled WGS sequence"/>
</dbReference>